<dbReference type="Proteomes" id="UP000429523">
    <property type="component" value="Unassembled WGS sequence"/>
</dbReference>
<dbReference type="Proteomes" id="UP000440367">
    <property type="component" value="Unassembled WGS sequence"/>
</dbReference>
<dbReference type="Proteomes" id="UP000441208">
    <property type="component" value="Unassembled WGS sequence"/>
</dbReference>
<evidence type="ECO:0000313" key="9">
    <source>
        <dbReference type="Proteomes" id="UP000440367"/>
    </source>
</evidence>
<sequence>MHFLASVASATWATMLPTPAPTSREMSFSPRGPTTSSILATPDGNTSPALA</sequence>
<feature type="compositionally biased region" description="Polar residues" evidence="1">
    <location>
        <begin position="32"/>
        <end position="51"/>
    </location>
</feature>
<organism evidence="5 8">
    <name type="scientific">Phytophthora fragariae</name>
    <dbReference type="NCBI Taxonomy" id="53985"/>
    <lineage>
        <taxon>Eukaryota</taxon>
        <taxon>Sar</taxon>
        <taxon>Stramenopiles</taxon>
        <taxon>Oomycota</taxon>
        <taxon>Peronosporomycetes</taxon>
        <taxon>Peronosporales</taxon>
        <taxon>Peronosporaceae</taxon>
        <taxon>Phytophthora</taxon>
    </lineage>
</organism>
<keyword evidence="8" id="KW-1185">Reference proteome</keyword>
<evidence type="ECO:0000313" key="6">
    <source>
        <dbReference type="EMBL" id="KAE9168045.1"/>
    </source>
</evidence>
<evidence type="ECO:0000313" key="4">
    <source>
        <dbReference type="EMBL" id="KAE9054145.1"/>
    </source>
</evidence>
<dbReference type="EMBL" id="QXGD01004961">
    <property type="protein sequence ID" value="KAE9168045.1"/>
    <property type="molecule type" value="Genomic_DNA"/>
</dbReference>
<comment type="caution">
    <text evidence="5">The sequence shown here is derived from an EMBL/GenBank/DDBJ whole genome shotgun (WGS) entry which is preliminary data.</text>
</comment>
<proteinExistence type="predicted"/>
<dbReference type="EMBL" id="QXGF01010477">
    <property type="protein sequence ID" value="KAE8916411.1"/>
    <property type="molecule type" value="Genomic_DNA"/>
</dbReference>
<evidence type="ECO:0000313" key="3">
    <source>
        <dbReference type="EMBL" id="KAE9053104.1"/>
    </source>
</evidence>
<evidence type="ECO:0000313" key="2">
    <source>
        <dbReference type="EMBL" id="KAE8916411.1"/>
    </source>
</evidence>
<evidence type="ECO:0000313" key="8">
    <source>
        <dbReference type="Proteomes" id="UP000433483"/>
    </source>
</evidence>
<dbReference type="EMBL" id="QXGB01011096">
    <property type="protein sequence ID" value="KAE9151393.1"/>
    <property type="molecule type" value="Genomic_DNA"/>
</dbReference>
<dbReference type="OrthoDB" id="103467at2759"/>
<evidence type="ECO:0000313" key="11">
    <source>
        <dbReference type="Proteomes" id="UP000488956"/>
    </source>
</evidence>
<evidence type="ECO:0000313" key="10">
    <source>
        <dbReference type="Proteomes" id="UP000441208"/>
    </source>
</evidence>
<name>A0A6A3UKN8_9STRA</name>
<accession>A0A6A3UKN8</accession>
<dbReference type="AlphaFoldDB" id="A0A6A3UKN8"/>
<evidence type="ECO:0000256" key="1">
    <source>
        <dbReference type="SAM" id="MobiDB-lite"/>
    </source>
</evidence>
<feature type="region of interest" description="Disordered" evidence="1">
    <location>
        <begin position="14"/>
        <end position="51"/>
    </location>
</feature>
<evidence type="ECO:0000313" key="5">
    <source>
        <dbReference type="EMBL" id="KAE9151393.1"/>
    </source>
</evidence>
<dbReference type="Proteomes" id="UP000433483">
    <property type="component" value="Unassembled WGS sequence"/>
</dbReference>
<reference evidence="7 8" key="1">
    <citation type="submission" date="2018-08" db="EMBL/GenBank/DDBJ databases">
        <title>Genomic investigation of the strawberry pathogen Phytophthora fragariae indicates pathogenicity is determined by transcriptional variation in three key races.</title>
        <authorList>
            <person name="Adams T.M."/>
            <person name="Armitage A.D."/>
            <person name="Sobczyk M.K."/>
            <person name="Bates H.J."/>
            <person name="Dunwell J.M."/>
            <person name="Nellist C.F."/>
            <person name="Harrison R.J."/>
        </authorList>
    </citation>
    <scope>NUCLEOTIDE SEQUENCE [LARGE SCALE GENOMIC DNA]</scope>
    <source>
        <strain evidence="6 9">BC-1</strain>
        <strain evidence="5 8">NOV-27</strain>
        <strain evidence="4 10">NOV-71</strain>
        <strain evidence="2 7">NOV-9</strain>
        <strain evidence="3 11">ONT-3</strain>
    </source>
</reference>
<dbReference type="EMBL" id="QXFZ01010042">
    <property type="protein sequence ID" value="KAE9054145.1"/>
    <property type="molecule type" value="Genomic_DNA"/>
</dbReference>
<dbReference type="EMBL" id="QXFX01011539">
    <property type="protein sequence ID" value="KAE9053104.1"/>
    <property type="molecule type" value="Genomic_DNA"/>
</dbReference>
<gene>
    <name evidence="6" type="ORF">PF002_g30713</name>
    <name evidence="5" type="ORF">PF005_g33490</name>
    <name evidence="4" type="ORF">PF007_g32720</name>
    <name evidence="2" type="ORF">PF009_g33266</name>
    <name evidence="3" type="ORF">PF010_g33048</name>
</gene>
<evidence type="ECO:0000313" key="7">
    <source>
        <dbReference type="Proteomes" id="UP000429523"/>
    </source>
</evidence>
<dbReference type="Proteomes" id="UP000488956">
    <property type="component" value="Unassembled WGS sequence"/>
</dbReference>
<protein>
    <submittedName>
        <fullName evidence="5">Uncharacterized protein</fullName>
    </submittedName>
</protein>